<dbReference type="InterPro" id="IPR036188">
    <property type="entry name" value="FAD/NAD-bd_sf"/>
</dbReference>
<dbReference type="InterPro" id="IPR002938">
    <property type="entry name" value="FAD-bd"/>
</dbReference>
<feature type="domain" description="FAD-binding" evidence="2">
    <location>
        <begin position="15"/>
        <end position="333"/>
    </location>
</feature>
<dbReference type="SUPFAM" id="SSF51905">
    <property type="entry name" value="FAD/NAD(P)-binding domain"/>
    <property type="match status" value="1"/>
</dbReference>
<accession>A0A0C2D4H6</accession>
<dbReference type="Gene3D" id="3.50.50.60">
    <property type="entry name" value="FAD/NAD(P)-binding domain"/>
    <property type="match status" value="1"/>
</dbReference>
<dbReference type="InterPro" id="IPR001155">
    <property type="entry name" value="OxRdtase_FMN_N"/>
</dbReference>
<evidence type="ECO:0000313" key="4">
    <source>
        <dbReference type="Proteomes" id="UP000031599"/>
    </source>
</evidence>
<dbReference type="GO" id="GO:0010181">
    <property type="term" value="F:FMN binding"/>
    <property type="evidence" value="ECO:0007669"/>
    <property type="project" value="InterPro"/>
</dbReference>
<dbReference type="PANTHER" id="PTHR43303:SF3">
    <property type="entry name" value="BLR3436 PROTEIN"/>
    <property type="match status" value="1"/>
</dbReference>
<dbReference type="InterPro" id="IPR044152">
    <property type="entry name" value="YqjM-like"/>
</dbReference>
<reference evidence="3 4" key="1">
    <citation type="submission" date="2014-12" db="EMBL/GenBank/DDBJ databases">
        <title>Genome assembly of Enhygromyxa salina DSM 15201.</title>
        <authorList>
            <person name="Sharma G."/>
            <person name="Subramanian S."/>
        </authorList>
    </citation>
    <scope>NUCLEOTIDE SEQUENCE [LARGE SCALE GENOMIC DNA]</scope>
    <source>
        <strain evidence="3 4">DSM 15201</strain>
    </source>
</reference>
<dbReference type="NCBIfam" id="NF006101">
    <property type="entry name" value="PRK08255.1"/>
    <property type="match status" value="1"/>
</dbReference>
<dbReference type="AlphaFoldDB" id="A0A0C2D4H6"/>
<keyword evidence="3" id="KW-0503">Monooxygenase</keyword>
<dbReference type="GO" id="GO:0004497">
    <property type="term" value="F:monooxygenase activity"/>
    <property type="evidence" value="ECO:0007669"/>
    <property type="project" value="UniProtKB-KW"/>
</dbReference>
<protein>
    <submittedName>
        <fullName evidence="3">Anthraniloyl-CoA monooxygenase</fullName>
    </submittedName>
</protein>
<proteinExistence type="predicted"/>
<evidence type="ECO:0000259" key="1">
    <source>
        <dbReference type="Pfam" id="PF00724"/>
    </source>
</evidence>
<dbReference type="SUPFAM" id="SSF51395">
    <property type="entry name" value="FMN-linked oxidoreductases"/>
    <property type="match status" value="1"/>
</dbReference>
<gene>
    <name evidence="3" type="ORF">DB30_01988</name>
</gene>
<dbReference type="Gene3D" id="3.30.9.20">
    <property type="match status" value="1"/>
</dbReference>
<keyword evidence="3" id="KW-0560">Oxidoreductase</keyword>
<comment type="caution">
    <text evidence="3">The sequence shown here is derived from an EMBL/GenBank/DDBJ whole genome shotgun (WGS) entry which is preliminary data.</text>
</comment>
<dbReference type="InterPro" id="IPR013785">
    <property type="entry name" value="Aldolase_TIM"/>
</dbReference>
<dbReference type="PANTHER" id="PTHR43303">
    <property type="entry name" value="NADPH DEHYDROGENASE C23G7.10C-RELATED"/>
    <property type="match status" value="1"/>
</dbReference>
<dbReference type="CDD" id="cd02932">
    <property type="entry name" value="OYE_YqiM_FMN"/>
    <property type="match status" value="1"/>
</dbReference>
<evidence type="ECO:0000313" key="3">
    <source>
        <dbReference type="EMBL" id="KIG18101.1"/>
    </source>
</evidence>
<evidence type="ECO:0000259" key="2">
    <source>
        <dbReference type="Pfam" id="PF01494"/>
    </source>
</evidence>
<dbReference type="Proteomes" id="UP000031599">
    <property type="component" value="Unassembled WGS sequence"/>
</dbReference>
<dbReference type="Pfam" id="PF00724">
    <property type="entry name" value="Oxidored_FMN"/>
    <property type="match status" value="1"/>
</dbReference>
<dbReference type="Pfam" id="PF01494">
    <property type="entry name" value="FAD_binding_3"/>
    <property type="match status" value="1"/>
</dbReference>
<sequence length="775" mass="85846">MADCATMSEASDPPKVGIIGAGPAGLYSAILLKKAHPAAQITVVEKNPRGVTWGWGVVFSEETMGHFADADAESFNAIRDAFARWEAIDVHFKGRVINSGGHDFAGIRRVKLLEILAARAEELGVTIEYDTEIDDDMSRFDDCALVVAADGINSRVRARYEDTFKTTIVPGTAKFIWLGSDKLWDTFTFLIRENEHGLFQVHAYRFDVDTSTFIVECDDRTWRNAGLHEATEAQSIAYCEQLFAEELGGAKLLGNRSRWLSFPTLSCAQWHHGNTVLIGDAAHTAHFSIGSGTKLAMEDAIHLVAALTEDPTRGAEDSLIAYERGRRLDVSKLQRAASVSQKWFEDISRYKHFEPEQFVVSMMTRSKRVTHENLRIRDSAYVDGLDRWFSAHVGEPVADTEPVPPPMFHKFTLKDMTLDNRVVVSPMCMYSARDGVPNDWHLVHIGSRATGGAGLVMCEMTDVSAEARISPGCTGLWTQEQSDGWKRVVNYVHEYSRAKIGIQLAHAGRKGATEVLAKGGRPLPPEQAWELVAPSPIPWNDSSQTPRELTRADMVEIREQFVRAAKHALAAGFDLIEIHAAHGYLLSSFISPLTNTRADEYGGKLAGRMRFPLEVFDACREVWPSTKPMSVRISATDWSPEGLSDSDAVTVARMFHEHGCDLIDVSAGQTHPGAKPVYGRMFQTPFSDRIRNELRTVATMAVGNIQGWDHINTIIVSGRADLCALARPHLYDPYLTLHAAAEQGWHRNVPWAEQYRAGMSSADLVAAQHGHGPDK</sequence>
<dbReference type="GO" id="GO:0050661">
    <property type="term" value="F:NADP binding"/>
    <property type="evidence" value="ECO:0007669"/>
    <property type="project" value="InterPro"/>
</dbReference>
<name>A0A0C2D4H6_9BACT</name>
<organism evidence="3 4">
    <name type="scientific">Enhygromyxa salina</name>
    <dbReference type="NCBI Taxonomy" id="215803"/>
    <lineage>
        <taxon>Bacteria</taxon>
        <taxon>Pseudomonadati</taxon>
        <taxon>Myxococcota</taxon>
        <taxon>Polyangia</taxon>
        <taxon>Nannocystales</taxon>
        <taxon>Nannocystaceae</taxon>
        <taxon>Enhygromyxa</taxon>
    </lineage>
</organism>
<dbReference type="GO" id="GO:0003959">
    <property type="term" value="F:NADPH dehydrogenase activity"/>
    <property type="evidence" value="ECO:0007669"/>
    <property type="project" value="InterPro"/>
</dbReference>
<dbReference type="GO" id="GO:0071949">
    <property type="term" value="F:FAD binding"/>
    <property type="evidence" value="ECO:0007669"/>
    <property type="project" value="InterPro"/>
</dbReference>
<dbReference type="Gene3D" id="3.20.20.70">
    <property type="entry name" value="Aldolase class I"/>
    <property type="match status" value="1"/>
</dbReference>
<feature type="domain" description="NADH:flavin oxidoreductase/NADH oxidase N-terminal" evidence="1">
    <location>
        <begin position="407"/>
        <end position="740"/>
    </location>
</feature>
<dbReference type="PRINTS" id="PR00420">
    <property type="entry name" value="RNGMNOXGNASE"/>
</dbReference>
<dbReference type="EMBL" id="JMCC02000015">
    <property type="protein sequence ID" value="KIG18101.1"/>
    <property type="molecule type" value="Genomic_DNA"/>
</dbReference>